<dbReference type="InterPro" id="IPR033432">
    <property type="entry name" value="GH94_catalytic"/>
</dbReference>
<dbReference type="CDD" id="cd11753">
    <property type="entry name" value="GH94N_ChvB_NdvB_2_like"/>
    <property type="match status" value="1"/>
</dbReference>
<proteinExistence type="predicted"/>
<dbReference type="Gene3D" id="2.70.98.40">
    <property type="entry name" value="Glycoside hydrolase, family 65, N-terminal domain"/>
    <property type="match status" value="2"/>
</dbReference>
<sequence>MEYIVILSIVFLIALRVVTLRKCSDDDLLDYIKIGEHNKEDLNSLAMELSQKYSDITNKSCKKSLIYNIQKCYKKIIACHDEINEEYKKNCDIIQGGEWILDNMYILEKEYHDIKLNMPHKYYKHLPVAKRGIFKGYPRVYQIAVEFVSNSEGNLNENIIKEFINSYQKETILTMGELWALPIMIRAALIQNIGKTCEEISFTVREKKRAEILAQNIINSQLDGSLKDDFHETLKKQKITTTFADHLLKLLRDNGIENNEINKVIEDKLELKEINIDTVIATSYKRESKFETILGNSITSLRDVESLNYKRLFEEISIVEQILKEDKLKVYDDMDFQSKDYYRHVVEKISKQSNIPESYIAKKALECSDENTEKPYEDHIGYYLFDDGRKKLNKKLNINYKGFERLKSYIKGKAVTFYVTTIILLTIILSATFVYWSYINDYNFRLWKYILAVLITAIPLSDVVISILNWSITHLCIPTIMPRIEFNNIPDECKTAVVVPTIINDSKRAKELVDNLEVYYLANKDENLFFVLLGDFRDSDREVLEDDKKIGEDTISYIRELNEKYCKNKDDKFFFLCRHRVYNEGENLYIGYERKRGKIMEFNALLRGEENTTYNIFSSSIDELRKIKYVITLDADTVLPRETAKKLIGAMAHPLNAAYVAKEKKAVLRGYGLMQPRISISLLSSNKTYFSNIFSGETGIDIYTMAVSDVYQDLFGEGIFTGKGIYDVDVFEYMLKNEIPENRVLSHDLLEGSYVRAGLITDVELIDDYPAYYNSSSKRLHRWVRGDWQLIPWLFKKSPINRLSKWKIFDNLRRSLISPSMIILLFFTLIKLLPDGTDKWYMVAFISLITPILFDVTEYVVSPLKGISLSGRIQDGKMAFKQVFFIYVFLPYQGYLMLDAIIRTIYRMTISKKNLLQWQTAADVERTSEKSLKAYIYSMWYGSIISLVILIAALYNNINVGLSLLPSCILWFLSPMIAWLISIENEKETYTMGENEKATIRRIARKTWAYFEDFITEECNYLGVDNYQEEPYKGAALRTSPTNMGMSVISNITAVDLGYISILKAVKRIEKSINSMEELEKHRGHFLNWYNSETKEPLYPRYVSTVDSGNLASYLFTTYEALNAYEERPFITSITKGIQDTISLAAGEIESLPSKQYIYMMLQDEFDNNTNDLISFRHNCCNLLLRVKEILEIQDLKSTYWTNKLIEDLQGYIKEIDSIFPWITHLECYDNDILKEIDNIATCNTLKEYESKINVLMEKVKSNEGKSFLKNSINEISTLINSIDGIKEKILNMAYAMDFSILFDKDRELFSIGYDLESNSRGKSHYDLLASEARQASFIAIAKNEVPTDHWFKLGRSMTTDGVGKGLVSWSGTMFEYYMPRLIMKNYPNTLLEESYEFSLNSQIQYGKNKKVPFGISESAYYNFDMDSNYQYKAFGIPTLGLQRGLENELVVSPYSTIMSLMEDEEKGFKNISKLIQEGSEGLYGFYEAIDYTPDRVSKDVNKQVVKCYMIHHLGMSIMAIDNILNHNILQKYFHSMAMVRATELLLQEKISKRVIYDREKKYAIQKSMHDVQKIIPRKIESPVSKYPIVGLLSNNNYSIMLTNSGSGYSKIDKLLLYRYREKNTNNNTGMFFYVKDINNGEYFSSTYEPCRENREKYTANFYLDKIEYIRNDSELLTKTSIVLSKDENLELRTLELKNNSEEEKILEITSYCEVVLQEYDGDLVHPAFGNLFIKTEFIGEDDLIIANRNPRHKNDKTPYMMQYAIVEGEVIGALEYETSRAKFIGRGNDKNAPQAIKNNIMLTNTVGAVLDPIISLRKRVKVKPKSSCKIHFLTSFSYDREELIEVSRKYNEVETINKLYSLSFEYCQKEMKSLNIKSTQGNLYQQLASKILFLNSSYREREEHIIKLNKGQRDLWGYGISGDIPIVLVMVEQEKHIDIVRQVIDAHSYLRRKHIFFDLVVLNLEPISYKLPLQKSIRDLISSSNLKYLENKKGGVFLLSSTIPEEDINLFKAISSVVIEGDKGTLASQINYMEKENKIDFLEEDTKKDKKSYNYKEDIDIKIPQLEYFNQYGGFGDNGKNYTIILKDSQNTPAPWINVISNPNFGFLVSESGTSYTWFKNSRENKLTIWNNDYIVDYCSECIYISDGEEVWSPTPKPIRDNKTYIIEHGFGYSKFTHYNFGITSETTMFVPIDKNVKLIKLKLKNNENYERELRIAYYAELTMGVVRENTYKKIFTEIDNEKSYISSKSPYNTPFKDTICYLTINGEEEISFSGDRIEFLGEEGKVSNPRAMKCKELRGTNGGGLDPCLASMATIKLKENEEKEVVIIFGAEENREALEKTIEKYRSIENVDTALKEVKDYWNIRLSTVQVNTPDKSFDIMINGWLMYQTICCRLWARTAFYQCGGAFGFRDQLQDVMATCYLDPKITKNQILYAASRQFEEGDVQHWWHPIIDSGIRTRFSDDLLWLPYVVSDYIDKTGDYSILDEEIYYLKDEELREGEDERYRISPRSELKESLYKHCLRAIEKSLKFGEHNIPLMGSGDWNDGMSTVGNKGRGESVWLAWFLYSILNNFKDICSFKNDDKSYEKYNEMQQFIKKSLEENGWDGQWYRRAYFDDGTPLGSSYNEECRIDSLSQSWSVISGAGDKERSEEAMNNLYKYLVREDKGMILLLTPPFNKSKLEPGYIKGYIPGVRENGGQYTHAATWAILAFAKMGKCDIAVKLFNMINPINHSSDYLSTEIYKTEPYVMTADVYSVEPHVGRGGWSWYTGTSSWMYKVAIEGILGFSLKDGKGFTINPCSSLPWQQYEIQYRFNKAIYNIRIKKGEEKSIYLNNKKIEDNFIPYFDEGQYNIEVTYN</sequence>
<feature type="domain" description="Glycosyl hydrolase 94 catalytic" evidence="6">
    <location>
        <begin position="2363"/>
        <end position="2787"/>
    </location>
</feature>
<accession>A0A0C1UFR1</accession>
<feature type="transmembrane region" description="Helical" evidence="3">
    <location>
        <begin position="883"/>
        <end position="906"/>
    </location>
</feature>
<keyword evidence="2 7" id="KW-0808">Transferase</keyword>
<dbReference type="RefSeq" id="WP_039633918.1">
    <property type="nucleotide sequence ID" value="NZ_AYSO01000017.1"/>
</dbReference>
<evidence type="ECO:0000259" key="5">
    <source>
        <dbReference type="Pfam" id="PF10091"/>
    </source>
</evidence>
<dbReference type="GO" id="GO:0030246">
    <property type="term" value="F:carbohydrate binding"/>
    <property type="evidence" value="ECO:0007669"/>
    <property type="project" value="InterPro"/>
</dbReference>
<reference evidence="7 8" key="1">
    <citation type="journal article" date="2015" name="Infect. Genet. Evol.">
        <title>Genomic sequences of six botulinum neurotoxin-producing strains representing three clostridial species illustrate the mobility and diversity of botulinum neurotoxin genes.</title>
        <authorList>
            <person name="Smith T.J."/>
            <person name="Hill K.K."/>
            <person name="Xie G."/>
            <person name="Foley B.T."/>
            <person name="Williamson C.H."/>
            <person name="Foster J.T."/>
            <person name="Johnson S.L."/>
            <person name="Chertkov O."/>
            <person name="Teshima H."/>
            <person name="Gibbons H.S."/>
            <person name="Johnsky L.A."/>
            <person name="Karavis M.A."/>
            <person name="Smith L.A."/>
        </authorList>
    </citation>
    <scope>NUCLEOTIDE SEQUENCE [LARGE SCALE GENOMIC DNA]</scope>
    <source>
        <strain evidence="7 8">CDC 2741</strain>
    </source>
</reference>
<dbReference type="PANTHER" id="PTHR37469:SF2">
    <property type="entry name" value="CELLOBIONIC ACID PHOSPHORYLASE"/>
    <property type="match status" value="1"/>
</dbReference>
<feature type="transmembrane region" description="Helical" evidence="3">
    <location>
        <begin position="840"/>
        <end position="862"/>
    </location>
</feature>
<dbReference type="Gene3D" id="1.50.10.140">
    <property type="match status" value="2"/>
</dbReference>
<feature type="transmembrane region" description="Helical" evidence="3">
    <location>
        <begin position="415"/>
        <end position="438"/>
    </location>
</feature>
<dbReference type="OrthoDB" id="9769991at2"/>
<comment type="caution">
    <text evidence="7">The sequence shown here is derived from an EMBL/GenBank/DDBJ whole genome shotgun (WGS) entry which is preliminary data.</text>
</comment>
<dbReference type="CDD" id="cd11756">
    <property type="entry name" value="GH94N_ChvB_NdvB_1_like"/>
    <property type="match status" value="1"/>
</dbReference>
<evidence type="ECO:0000313" key="7">
    <source>
        <dbReference type="EMBL" id="KIE46250.1"/>
    </source>
</evidence>
<evidence type="ECO:0000259" key="6">
    <source>
        <dbReference type="Pfam" id="PF17167"/>
    </source>
</evidence>
<protein>
    <submittedName>
        <fullName evidence="7">Glycosyltransferase 36 associated family protein</fullName>
    </submittedName>
</protein>
<dbReference type="Proteomes" id="UP000031366">
    <property type="component" value="Unassembled WGS sequence"/>
</dbReference>
<dbReference type="Pfam" id="PF06165">
    <property type="entry name" value="GH94_b-supersand"/>
    <property type="match status" value="2"/>
</dbReference>
<dbReference type="InterPro" id="IPR010383">
    <property type="entry name" value="Glyco_hydrolase_94_b-supersand"/>
</dbReference>
<evidence type="ECO:0000259" key="4">
    <source>
        <dbReference type="Pfam" id="PF06165"/>
    </source>
</evidence>
<dbReference type="InterPro" id="IPR019282">
    <property type="entry name" value="Glycoamylase-like_cons_dom"/>
</dbReference>
<feature type="transmembrane region" description="Helical" evidence="3">
    <location>
        <begin position="934"/>
        <end position="955"/>
    </location>
</feature>
<dbReference type="InterPro" id="IPR012341">
    <property type="entry name" value="6hp_glycosidase-like_sf"/>
</dbReference>
<dbReference type="InterPro" id="IPR008928">
    <property type="entry name" value="6-hairpin_glycosidase_sf"/>
</dbReference>
<feature type="transmembrane region" description="Helical" evidence="3">
    <location>
        <begin position="450"/>
        <end position="472"/>
    </location>
</feature>
<feature type="transmembrane region" description="Helical" evidence="3">
    <location>
        <begin position="815"/>
        <end position="834"/>
    </location>
</feature>
<feature type="domain" description="Glycoamylase-like" evidence="5">
    <location>
        <begin position="1325"/>
        <end position="1537"/>
    </location>
</feature>
<dbReference type="EMBL" id="AYSO01000017">
    <property type="protein sequence ID" value="KIE46250.1"/>
    <property type="molecule type" value="Genomic_DNA"/>
</dbReference>
<keyword evidence="8" id="KW-1185">Reference proteome</keyword>
<dbReference type="Gene3D" id="1.50.10.10">
    <property type="match status" value="1"/>
</dbReference>
<dbReference type="SUPFAM" id="SSF48208">
    <property type="entry name" value="Six-hairpin glycosidases"/>
    <property type="match status" value="1"/>
</dbReference>
<dbReference type="InterPro" id="IPR052047">
    <property type="entry name" value="GH94_Enzymes"/>
</dbReference>
<dbReference type="GO" id="GO:0016757">
    <property type="term" value="F:glycosyltransferase activity"/>
    <property type="evidence" value="ECO:0007669"/>
    <property type="project" value="UniProtKB-KW"/>
</dbReference>
<dbReference type="GO" id="GO:0005975">
    <property type="term" value="P:carbohydrate metabolic process"/>
    <property type="evidence" value="ECO:0007669"/>
    <property type="project" value="InterPro"/>
</dbReference>
<gene>
    <name evidence="7" type="ORF">U732_1973</name>
</gene>
<feature type="domain" description="Glycosyl hydrolase 94 supersandwich" evidence="4">
    <location>
        <begin position="2081"/>
        <end position="2349"/>
    </location>
</feature>
<dbReference type="InterPro" id="IPR037820">
    <property type="entry name" value="GH94N_NdvB"/>
</dbReference>
<organism evidence="7 8">
    <name type="scientific">Clostridium argentinense CDC 2741</name>
    <dbReference type="NCBI Taxonomy" id="1418104"/>
    <lineage>
        <taxon>Bacteria</taxon>
        <taxon>Bacillati</taxon>
        <taxon>Bacillota</taxon>
        <taxon>Clostridia</taxon>
        <taxon>Eubacteriales</taxon>
        <taxon>Clostridiaceae</taxon>
        <taxon>Clostridium</taxon>
    </lineage>
</organism>
<evidence type="ECO:0000256" key="1">
    <source>
        <dbReference type="ARBA" id="ARBA00022676"/>
    </source>
</evidence>
<dbReference type="Gene3D" id="2.60.420.10">
    <property type="entry name" value="Maltose phosphorylase, domain 3"/>
    <property type="match status" value="1"/>
</dbReference>
<dbReference type="InterPro" id="IPR037018">
    <property type="entry name" value="GH65_N"/>
</dbReference>
<dbReference type="SMART" id="SM01068">
    <property type="entry name" value="CBM_X"/>
    <property type="match status" value="2"/>
</dbReference>
<keyword evidence="3" id="KW-1133">Transmembrane helix</keyword>
<dbReference type="Pfam" id="PF10091">
    <property type="entry name" value="Glycoamylase"/>
    <property type="match status" value="1"/>
</dbReference>
<dbReference type="PANTHER" id="PTHR37469">
    <property type="entry name" value="CELLOBIONIC ACID PHOSPHORYLASE-RELATED"/>
    <property type="match status" value="1"/>
</dbReference>
<dbReference type="InterPro" id="IPR037824">
    <property type="entry name" value="GH94N_2_NdvB"/>
</dbReference>
<dbReference type="SUPFAM" id="SSF74650">
    <property type="entry name" value="Galactose mutarotase-like"/>
    <property type="match status" value="2"/>
</dbReference>
<dbReference type="InterPro" id="IPR011013">
    <property type="entry name" value="Gal_mutarotase_sf_dom"/>
</dbReference>
<name>A0A0C1UFR1_9CLOT</name>
<evidence type="ECO:0000256" key="2">
    <source>
        <dbReference type="ARBA" id="ARBA00022679"/>
    </source>
</evidence>
<evidence type="ECO:0000313" key="8">
    <source>
        <dbReference type="Proteomes" id="UP000031366"/>
    </source>
</evidence>
<keyword evidence="3" id="KW-0472">Membrane</keyword>
<keyword evidence="1" id="KW-0328">Glycosyltransferase</keyword>
<feature type="domain" description="Glycosyl hydrolase 94 supersandwich" evidence="4">
    <location>
        <begin position="1578"/>
        <end position="1853"/>
    </location>
</feature>
<evidence type="ECO:0000256" key="3">
    <source>
        <dbReference type="SAM" id="Phobius"/>
    </source>
</evidence>
<keyword evidence="3" id="KW-0812">Transmembrane</keyword>
<dbReference type="Pfam" id="PF17167">
    <property type="entry name" value="Glyco_hydro_94"/>
    <property type="match status" value="1"/>
</dbReference>
<feature type="transmembrane region" description="Helical" evidence="3">
    <location>
        <begin position="962"/>
        <end position="981"/>
    </location>
</feature>